<dbReference type="Proteomes" id="UP000008909">
    <property type="component" value="Unassembled WGS sequence"/>
</dbReference>
<protein>
    <submittedName>
        <fullName evidence="1">Crisp subfamily glioma pathogenesis-related protein-related</fullName>
    </submittedName>
</protein>
<reference evidence="1" key="1">
    <citation type="journal article" date="2011" name="Genome Biol.">
        <title>The draft genome of the carcinogenic human liver fluke Clonorchis sinensis.</title>
        <authorList>
            <person name="Wang X."/>
            <person name="Chen W."/>
            <person name="Huang Y."/>
            <person name="Sun J."/>
            <person name="Men J."/>
            <person name="Liu H."/>
            <person name="Luo F."/>
            <person name="Guo L."/>
            <person name="Lv X."/>
            <person name="Deng C."/>
            <person name="Zhou C."/>
            <person name="Fan Y."/>
            <person name="Li X."/>
            <person name="Huang L."/>
            <person name="Hu Y."/>
            <person name="Liang C."/>
            <person name="Hu X."/>
            <person name="Xu J."/>
            <person name="Yu X."/>
        </authorList>
    </citation>
    <scope>NUCLEOTIDE SEQUENCE [LARGE SCALE GENOMIC DNA]</scope>
    <source>
        <strain evidence="1">Henan</strain>
    </source>
</reference>
<proteinExistence type="predicted"/>
<evidence type="ECO:0000313" key="1">
    <source>
        <dbReference type="EMBL" id="GAA37746.1"/>
    </source>
</evidence>
<evidence type="ECO:0000313" key="2">
    <source>
        <dbReference type="Proteomes" id="UP000008909"/>
    </source>
</evidence>
<dbReference type="AlphaFoldDB" id="H2KVQ2"/>
<dbReference type="SUPFAM" id="SSF55797">
    <property type="entry name" value="PR-1-like"/>
    <property type="match status" value="1"/>
</dbReference>
<gene>
    <name evidence="1" type="ORF">CLF_112877</name>
</gene>
<dbReference type="Gene3D" id="3.40.33.10">
    <property type="entry name" value="CAP"/>
    <property type="match status" value="1"/>
</dbReference>
<dbReference type="EMBL" id="DF144838">
    <property type="protein sequence ID" value="GAA37746.1"/>
    <property type="molecule type" value="Genomic_DNA"/>
</dbReference>
<dbReference type="CDD" id="cd05380">
    <property type="entry name" value="CAP_euk"/>
    <property type="match status" value="1"/>
</dbReference>
<keyword evidence="2" id="KW-1185">Reference proteome</keyword>
<name>H2KVQ2_CLOSI</name>
<organism evidence="1 2">
    <name type="scientific">Clonorchis sinensis</name>
    <name type="common">Chinese liver fluke</name>
    <dbReference type="NCBI Taxonomy" id="79923"/>
    <lineage>
        <taxon>Eukaryota</taxon>
        <taxon>Metazoa</taxon>
        <taxon>Spiralia</taxon>
        <taxon>Lophotrochozoa</taxon>
        <taxon>Platyhelminthes</taxon>
        <taxon>Trematoda</taxon>
        <taxon>Digenea</taxon>
        <taxon>Opisthorchiida</taxon>
        <taxon>Opisthorchiata</taxon>
        <taxon>Opisthorchiidae</taxon>
        <taxon>Clonorchis</taxon>
    </lineage>
</organism>
<sequence length="235" mass="27571">MNAKFPRCHDLSPWTIDRCGQEYLRIRVRTPHHRLSSIAYIKRLNYVLPRIDNLQAPVFKLNDYRYIINKTAFLNLFVDTDGFVLNVNNSQNAISRTPKNVHQLHFILRNRCVLLLFFLGNLKPKLFVELHNDGRLKVQKGEVPGHPCASYMPRVVGLNFSFDRYENYFPNQKWDTGLARKAQKWANKCRPEHDNRKKRRTTKFRVAGQNWAIGYDLETQVEIAALTLCLITTNK</sequence>
<dbReference type="InterPro" id="IPR035940">
    <property type="entry name" value="CAP_sf"/>
</dbReference>
<accession>H2KVQ2</accession>